<dbReference type="Proteomes" id="UP000310158">
    <property type="component" value="Unassembled WGS sequence"/>
</dbReference>
<evidence type="ECO:0000256" key="3">
    <source>
        <dbReference type="ARBA" id="ARBA00022989"/>
    </source>
</evidence>
<dbReference type="InterPro" id="IPR013901">
    <property type="entry name" value="Anthrone_oxy"/>
</dbReference>
<evidence type="ECO:0000256" key="2">
    <source>
        <dbReference type="ARBA" id="ARBA00022692"/>
    </source>
</evidence>
<keyword evidence="2 5" id="KW-0812">Transmembrane</keyword>
<evidence type="ECO:0008006" key="8">
    <source>
        <dbReference type="Google" id="ProtNLM"/>
    </source>
</evidence>
<evidence type="ECO:0000313" key="6">
    <source>
        <dbReference type="EMBL" id="THH19405.1"/>
    </source>
</evidence>
<dbReference type="AlphaFoldDB" id="A0A4S4M3A5"/>
<comment type="subcellular location">
    <subcellularLocation>
        <location evidence="1">Membrane</location>
        <topology evidence="1">Multi-pass membrane protein</topology>
    </subcellularLocation>
</comment>
<name>A0A4S4M3A5_9AGAM</name>
<feature type="transmembrane region" description="Helical" evidence="5">
    <location>
        <begin position="166"/>
        <end position="184"/>
    </location>
</feature>
<reference evidence="6 7" key="1">
    <citation type="submission" date="2019-02" db="EMBL/GenBank/DDBJ databases">
        <title>Genome sequencing of the rare red list fungi Bondarzewia mesenterica.</title>
        <authorList>
            <person name="Buettner E."/>
            <person name="Kellner H."/>
        </authorList>
    </citation>
    <scope>NUCLEOTIDE SEQUENCE [LARGE SCALE GENOMIC DNA]</scope>
    <source>
        <strain evidence="6 7">DSM 108281</strain>
    </source>
</reference>
<dbReference type="PANTHER" id="PTHR35042">
    <property type="entry name" value="ANTHRONE OXYGENASE ENCC"/>
    <property type="match status" value="1"/>
</dbReference>
<dbReference type="Pfam" id="PF08592">
    <property type="entry name" value="Anthrone_oxy"/>
    <property type="match status" value="1"/>
</dbReference>
<accession>A0A4S4M3A5</accession>
<dbReference type="PANTHER" id="PTHR35042:SF1">
    <property type="entry name" value="DUF1772-DOMAIN-CONTAINING PROTEIN"/>
    <property type="match status" value="1"/>
</dbReference>
<protein>
    <recommendedName>
        <fullName evidence="8">DUF1772 domain-containing protein</fullName>
    </recommendedName>
</protein>
<keyword evidence="7" id="KW-1185">Reference proteome</keyword>
<comment type="caution">
    <text evidence="6">The sequence shown here is derived from an EMBL/GenBank/DDBJ whole genome shotgun (WGS) entry which is preliminary data.</text>
</comment>
<gene>
    <name evidence="6" type="ORF">EW146_g1742</name>
</gene>
<sequence length="185" mass="19560">MSSSVNTTMPFVGSSANVATAVGLVASGMLSGGILSSSVIAGPALFLAASTNEPNLLARQWETVYTRGRNVAIPLGTLASSSFLYTAYAHYAAESPRGMWEKYAVAGALCIAIVPFTLTVMKANVRALQRAAKGVSETAEGEKGKERELSVDGQVSEVVRWIRLNFVRALFPLTGFGIAVWLSLQ</sequence>
<feature type="transmembrane region" description="Helical" evidence="5">
    <location>
        <begin position="70"/>
        <end position="91"/>
    </location>
</feature>
<dbReference type="EMBL" id="SGPL01000046">
    <property type="protein sequence ID" value="THH19405.1"/>
    <property type="molecule type" value="Genomic_DNA"/>
</dbReference>
<keyword evidence="3 5" id="KW-1133">Transmembrane helix</keyword>
<dbReference type="GO" id="GO:0016020">
    <property type="term" value="C:membrane"/>
    <property type="evidence" value="ECO:0007669"/>
    <property type="project" value="UniProtKB-SubCell"/>
</dbReference>
<keyword evidence="4 5" id="KW-0472">Membrane</keyword>
<feature type="transmembrane region" description="Helical" evidence="5">
    <location>
        <begin position="103"/>
        <end position="121"/>
    </location>
</feature>
<dbReference type="OrthoDB" id="2585651at2759"/>
<evidence type="ECO:0000256" key="4">
    <source>
        <dbReference type="ARBA" id="ARBA00023136"/>
    </source>
</evidence>
<organism evidence="6 7">
    <name type="scientific">Bondarzewia mesenterica</name>
    <dbReference type="NCBI Taxonomy" id="1095465"/>
    <lineage>
        <taxon>Eukaryota</taxon>
        <taxon>Fungi</taxon>
        <taxon>Dikarya</taxon>
        <taxon>Basidiomycota</taxon>
        <taxon>Agaricomycotina</taxon>
        <taxon>Agaricomycetes</taxon>
        <taxon>Russulales</taxon>
        <taxon>Bondarzewiaceae</taxon>
        <taxon>Bondarzewia</taxon>
    </lineage>
</organism>
<evidence type="ECO:0000256" key="1">
    <source>
        <dbReference type="ARBA" id="ARBA00004141"/>
    </source>
</evidence>
<evidence type="ECO:0000313" key="7">
    <source>
        <dbReference type="Proteomes" id="UP000310158"/>
    </source>
</evidence>
<proteinExistence type="predicted"/>
<feature type="transmembrane region" description="Helical" evidence="5">
    <location>
        <begin position="20"/>
        <end position="49"/>
    </location>
</feature>
<evidence type="ECO:0000256" key="5">
    <source>
        <dbReference type="SAM" id="Phobius"/>
    </source>
</evidence>